<dbReference type="InterPro" id="IPR003593">
    <property type="entry name" value="AAA+_ATPase"/>
</dbReference>
<dbReference type="InterPro" id="IPR027417">
    <property type="entry name" value="P-loop_NTPase"/>
</dbReference>
<sequence length="650" mass="73654">MQILQINNVTKRFDGVPIFTNVNMNIENHARIGLVGRNGAGKSTLVKMIIGEESVDGGQITAKNGLTIGYLSQNTGLHSDRNVWDEMLSVFAELIKTEHKMHALESQMSDPNVNQNPAQLAEVTKSYDTIQASFTANHGYTYKAEIRAVLNGFGFDESFYDQPVNSLSGGQQTQLALAKLLLEKRDLLILDEPTNHLDVETITWLEGYVQNYPGTLLIISHDRYFMDKLVNEIYDLDNGTLTYYKGDYSSFVKQKQARFAERMHAYEKQQAEIKKMKEFIDKNIVRASTTNRAQARRKQLEKMQKIEKPFDNNKVAQFRFTEEKPSGNIVLTVRDLAIGYEHQVLASPINIDEKKHQSIAIIGPNGVGKSTLLKTILGRLPKLAGKVEFGTGVSIGYYDQKQASLHNEKTVLNEIWDDYPTTPEGRIRTILGSFLFSGNDVEKVVGNLSGGEKARLMLTKLAMRHDNFLMLDEPTNHLDIESREVLENALKLFDGTILFVSHDRYFINQVASEIIEITAEGSERYLGNYDYYVEKKADQIAQQEHKEAEQAAQNPQPQANNQSSGKQDYQKSKENQKQRRKLERQIADIEKQMSALATQSDAIETEMAELASAQELDDLTKLQKQLDELNQQNNQLSDQWTELSLELESL</sequence>
<feature type="domain" description="ABC transporter" evidence="4">
    <location>
        <begin position="4"/>
        <end position="263"/>
    </location>
</feature>
<dbReference type="SMART" id="SM00382">
    <property type="entry name" value="AAA"/>
    <property type="match status" value="2"/>
</dbReference>
<feature type="region of interest" description="Disordered" evidence="3">
    <location>
        <begin position="541"/>
        <end position="582"/>
    </location>
</feature>
<evidence type="ECO:0000256" key="2">
    <source>
        <dbReference type="ARBA" id="ARBA00022840"/>
    </source>
</evidence>
<keyword evidence="1" id="KW-0547">Nucleotide-binding</keyword>
<feature type="compositionally biased region" description="Basic and acidic residues" evidence="3">
    <location>
        <begin position="568"/>
        <end position="582"/>
    </location>
</feature>
<accession>A0ABU8SLA9</accession>
<comment type="caution">
    <text evidence="5">The sequence shown here is derived from an EMBL/GenBank/DDBJ whole genome shotgun (WGS) entry which is preliminary data.</text>
</comment>
<dbReference type="SUPFAM" id="SSF52540">
    <property type="entry name" value="P-loop containing nucleoside triphosphate hydrolases"/>
    <property type="match status" value="2"/>
</dbReference>
<dbReference type="InterPro" id="IPR051309">
    <property type="entry name" value="ABCF_ATPase"/>
</dbReference>
<keyword evidence="2 5" id="KW-0067">ATP-binding</keyword>
<evidence type="ECO:0000259" key="4">
    <source>
        <dbReference type="PROSITE" id="PS50893"/>
    </source>
</evidence>
<dbReference type="InterPro" id="IPR032781">
    <property type="entry name" value="ABC_tran_Xtn"/>
</dbReference>
<reference evidence="5 6" key="1">
    <citation type="submission" date="2023-10" db="EMBL/GenBank/DDBJ databases">
        <title>Nicoliella lavandulae sp. nov. isolated from Lavandula angustifolia flowers.</title>
        <authorList>
            <person name="Alcantara C."/>
            <person name="Zuniga M."/>
            <person name="Landete J.M."/>
            <person name="Monedero V."/>
        </authorList>
    </citation>
    <scope>NUCLEOTIDE SEQUENCE [LARGE SCALE GENOMIC DNA]</scope>
    <source>
        <strain evidence="5 6">Es01</strain>
    </source>
</reference>
<dbReference type="InterPro" id="IPR003439">
    <property type="entry name" value="ABC_transporter-like_ATP-bd"/>
</dbReference>
<dbReference type="PANTHER" id="PTHR42855:SF2">
    <property type="entry name" value="DRUG RESISTANCE ABC TRANSPORTER,ATP-BINDING PROTEIN"/>
    <property type="match status" value="1"/>
</dbReference>
<dbReference type="RefSeq" id="WP_339960058.1">
    <property type="nucleotide sequence ID" value="NZ_JAWMWH010000001.1"/>
</dbReference>
<evidence type="ECO:0000313" key="5">
    <source>
        <dbReference type="EMBL" id="MEJ6400243.1"/>
    </source>
</evidence>
<proteinExistence type="predicted"/>
<protein>
    <submittedName>
        <fullName evidence="5">ABC-F family ATP-binding cassette domain-containing protein</fullName>
    </submittedName>
</protein>
<dbReference type="Pfam" id="PF12848">
    <property type="entry name" value="ABC_tran_Xtn"/>
    <property type="match status" value="1"/>
</dbReference>
<dbReference type="PROSITE" id="PS50893">
    <property type="entry name" value="ABC_TRANSPORTER_2"/>
    <property type="match status" value="2"/>
</dbReference>
<dbReference type="Pfam" id="PF00005">
    <property type="entry name" value="ABC_tran"/>
    <property type="match status" value="2"/>
</dbReference>
<dbReference type="GO" id="GO:0005524">
    <property type="term" value="F:ATP binding"/>
    <property type="evidence" value="ECO:0007669"/>
    <property type="project" value="UniProtKB-KW"/>
</dbReference>
<evidence type="ECO:0000313" key="6">
    <source>
        <dbReference type="Proteomes" id="UP001370590"/>
    </source>
</evidence>
<evidence type="ECO:0000256" key="1">
    <source>
        <dbReference type="ARBA" id="ARBA00022741"/>
    </source>
</evidence>
<keyword evidence="6" id="KW-1185">Reference proteome</keyword>
<name>A0ABU8SLA9_9LACO</name>
<dbReference type="Gene3D" id="3.40.50.300">
    <property type="entry name" value="P-loop containing nucleotide triphosphate hydrolases"/>
    <property type="match status" value="2"/>
</dbReference>
<dbReference type="PANTHER" id="PTHR42855">
    <property type="entry name" value="ABC TRANSPORTER ATP-BINDING SUBUNIT"/>
    <property type="match status" value="1"/>
</dbReference>
<dbReference type="CDD" id="cd03221">
    <property type="entry name" value="ABCF_EF-3"/>
    <property type="match status" value="2"/>
</dbReference>
<gene>
    <name evidence="5" type="ORF">R4146_03535</name>
</gene>
<feature type="compositionally biased region" description="Low complexity" evidence="3">
    <location>
        <begin position="550"/>
        <end position="562"/>
    </location>
</feature>
<feature type="domain" description="ABC transporter" evidence="4">
    <location>
        <begin position="331"/>
        <end position="545"/>
    </location>
</feature>
<organism evidence="5 6">
    <name type="scientific">Nicoliella lavandulae</name>
    <dbReference type="NCBI Taxonomy" id="3082954"/>
    <lineage>
        <taxon>Bacteria</taxon>
        <taxon>Bacillati</taxon>
        <taxon>Bacillota</taxon>
        <taxon>Bacilli</taxon>
        <taxon>Lactobacillales</taxon>
        <taxon>Lactobacillaceae</taxon>
        <taxon>Nicoliella</taxon>
    </lineage>
</organism>
<dbReference type="EMBL" id="JAWMWH010000001">
    <property type="protein sequence ID" value="MEJ6400243.1"/>
    <property type="molecule type" value="Genomic_DNA"/>
</dbReference>
<dbReference type="Proteomes" id="UP001370590">
    <property type="component" value="Unassembled WGS sequence"/>
</dbReference>
<evidence type="ECO:0000256" key="3">
    <source>
        <dbReference type="SAM" id="MobiDB-lite"/>
    </source>
</evidence>